<dbReference type="RefSeq" id="WP_183774426.1">
    <property type="nucleotide sequence ID" value="NZ_JACIDK010000004.1"/>
</dbReference>
<keyword evidence="2" id="KW-1185">Reference proteome</keyword>
<dbReference type="InterPro" id="IPR023614">
    <property type="entry name" value="Porin_dom_sf"/>
</dbReference>
<dbReference type="SUPFAM" id="SSF56935">
    <property type="entry name" value="Porins"/>
    <property type="match status" value="1"/>
</dbReference>
<organism evidence="1 2">
    <name type="scientific">Phenylobacterium haematophilum</name>
    <dbReference type="NCBI Taxonomy" id="98513"/>
    <lineage>
        <taxon>Bacteria</taxon>
        <taxon>Pseudomonadati</taxon>
        <taxon>Pseudomonadota</taxon>
        <taxon>Alphaproteobacteria</taxon>
        <taxon>Caulobacterales</taxon>
        <taxon>Caulobacteraceae</taxon>
        <taxon>Phenylobacterium</taxon>
    </lineage>
</organism>
<evidence type="ECO:0000313" key="2">
    <source>
        <dbReference type="Proteomes" id="UP000530564"/>
    </source>
</evidence>
<reference evidence="1 2" key="1">
    <citation type="submission" date="2020-08" db="EMBL/GenBank/DDBJ databases">
        <title>Genomic Encyclopedia of Type Strains, Phase IV (KMG-IV): sequencing the most valuable type-strain genomes for metagenomic binning, comparative biology and taxonomic classification.</title>
        <authorList>
            <person name="Goeker M."/>
        </authorList>
    </citation>
    <scope>NUCLEOTIDE SEQUENCE [LARGE SCALE GENOMIC DNA]</scope>
    <source>
        <strain evidence="1 2">DSM 21793</strain>
    </source>
</reference>
<dbReference type="AlphaFoldDB" id="A0A840A1S5"/>
<dbReference type="EMBL" id="JACIDK010000004">
    <property type="protein sequence ID" value="MBB3892348.1"/>
    <property type="molecule type" value="Genomic_DNA"/>
</dbReference>
<dbReference type="Pfam" id="PF07396">
    <property type="entry name" value="Porin_O_P"/>
    <property type="match status" value="1"/>
</dbReference>
<dbReference type="InterPro" id="IPR010870">
    <property type="entry name" value="Porin_O/P"/>
</dbReference>
<proteinExistence type="predicted"/>
<name>A0A840A1S5_9CAUL</name>
<evidence type="ECO:0000313" key="1">
    <source>
        <dbReference type="EMBL" id="MBB3892348.1"/>
    </source>
</evidence>
<comment type="caution">
    <text evidence="1">The sequence shown here is derived from an EMBL/GenBank/DDBJ whole genome shotgun (WGS) entry which is preliminary data.</text>
</comment>
<accession>A0A840A1S5</accession>
<dbReference type="Proteomes" id="UP000530564">
    <property type="component" value="Unassembled WGS sequence"/>
</dbReference>
<dbReference type="Gene3D" id="2.40.160.10">
    <property type="entry name" value="Porin"/>
    <property type="match status" value="1"/>
</dbReference>
<sequence>MYALATTSAALAAAVSGEQAPAAPATPPAAPPADAQADDGGFSLGSLLDLDFQLGPWTFHGYLQYDGAIYDQAAEGPPEGDFRRGGVHLGDPLRARNLNDGSYLRRARLGWEGSHGDHFAYRAMFEFGDADEAGEARIAEVWASYLRKPYSIRIGAFSPPTNMEGATSSDSNLFLERATAADLARSLGGGDGRVGVTVRRVVPGSMIALSLTGPQLDAGEDYAPRAAILGRYTRAFKGRNDYRIHLGVNGTYVLAPASEQDSGRPERFPVRFLNTPEIDVDDTPLIDTGEIDADRAQVLGLEFAAQRRNFYLQAEGFLFGVDRHGPGGDLRFGGYYVQGSWILTGETRRFDQSLAAFSFPKPLAPIGKGGWGALELAFRYSLMDLDDHEGAAGQPTPLGGVRGGRQQILGAALLWYPRPRVRVMANYLHVDVDRLNPAGIDDPAPFGAPPATPPPGVQIGQTFNILAVRIRYSF</sequence>
<gene>
    <name evidence="1" type="ORF">GGQ61_003081</name>
</gene>
<protein>
    <submittedName>
        <fullName evidence="1">Phosphate-selective porin OprO/OprP</fullName>
    </submittedName>
</protein>